<evidence type="ECO:0000256" key="3">
    <source>
        <dbReference type="ARBA" id="ARBA00023082"/>
    </source>
</evidence>
<dbReference type="AlphaFoldDB" id="A0A2I0QX09"/>
<dbReference type="InterPro" id="IPR013324">
    <property type="entry name" value="RNA_pol_sigma_r3/r4-like"/>
</dbReference>
<evidence type="ECO:0000259" key="8">
    <source>
        <dbReference type="Pfam" id="PF08281"/>
    </source>
</evidence>
<dbReference type="PROSITE" id="PS01063">
    <property type="entry name" value="SIGMA70_ECF"/>
    <property type="match status" value="1"/>
</dbReference>
<dbReference type="SUPFAM" id="SSF88659">
    <property type="entry name" value="Sigma3 and sigma4 domains of RNA polymerase sigma factors"/>
    <property type="match status" value="1"/>
</dbReference>
<dbReference type="Pfam" id="PF04542">
    <property type="entry name" value="Sigma70_r2"/>
    <property type="match status" value="1"/>
</dbReference>
<feature type="domain" description="RNA polymerase sigma factor 70 region 4 type 2" evidence="8">
    <location>
        <begin position="111"/>
        <end position="163"/>
    </location>
</feature>
<dbReference type="GO" id="GO:0003677">
    <property type="term" value="F:DNA binding"/>
    <property type="evidence" value="ECO:0007669"/>
    <property type="project" value="UniProtKB-KW"/>
</dbReference>
<keyword evidence="5 6" id="KW-0804">Transcription</keyword>
<dbReference type="InterPro" id="IPR036388">
    <property type="entry name" value="WH-like_DNA-bd_sf"/>
</dbReference>
<dbReference type="OrthoDB" id="9794508at2"/>
<dbReference type="SUPFAM" id="SSF88946">
    <property type="entry name" value="Sigma2 domain of RNA polymerase sigma factors"/>
    <property type="match status" value="1"/>
</dbReference>
<sequence>MKDIFQELYDQYHHDLYKFIFYMVKEKVTTEDILQEVYIKVLNSYDTYQGKSSKKTWLFSIAKHVTIDHFRKQGRRKQYSDQYFDIQESGERLRDTEPLPEEIAETNESMRQLYLALEECSEDQKMVTILRYIQDLSIRETAEILNWSTSKVKTTQHRALKQLQATMNQKEGMNDES</sequence>
<evidence type="ECO:0000313" key="10">
    <source>
        <dbReference type="Proteomes" id="UP000243524"/>
    </source>
</evidence>
<evidence type="ECO:0000256" key="6">
    <source>
        <dbReference type="RuleBase" id="RU000716"/>
    </source>
</evidence>
<name>A0A2I0QX09_9BACI</name>
<keyword evidence="3 6" id="KW-0731">Sigma factor</keyword>
<gene>
    <name evidence="9" type="ORF">CEY16_03760</name>
</gene>
<evidence type="ECO:0000256" key="1">
    <source>
        <dbReference type="ARBA" id="ARBA00010641"/>
    </source>
</evidence>
<evidence type="ECO:0000313" key="9">
    <source>
        <dbReference type="EMBL" id="PKR78882.1"/>
    </source>
</evidence>
<dbReference type="Pfam" id="PF08281">
    <property type="entry name" value="Sigma70_r4_2"/>
    <property type="match status" value="1"/>
</dbReference>
<dbReference type="Gene3D" id="1.10.1740.10">
    <property type="match status" value="1"/>
</dbReference>
<dbReference type="InterPro" id="IPR000838">
    <property type="entry name" value="RNA_pol_sigma70_ECF_CS"/>
</dbReference>
<dbReference type="GO" id="GO:0006352">
    <property type="term" value="P:DNA-templated transcription initiation"/>
    <property type="evidence" value="ECO:0007669"/>
    <property type="project" value="InterPro"/>
</dbReference>
<organism evidence="9 10">
    <name type="scientific">Halalkalibacillus sediminis</name>
    <dbReference type="NCBI Taxonomy" id="2018042"/>
    <lineage>
        <taxon>Bacteria</taxon>
        <taxon>Bacillati</taxon>
        <taxon>Bacillota</taxon>
        <taxon>Bacilli</taxon>
        <taxon>Bacillales</taxon>
        <taxon>Bacillaceae</taxon>
        <taxon>Halalkalibacillus</taxon>
    </lineage>
</organism>
<evidence type="ECO:0000259" key="7">
    <source>
        <dbReference type="Pfam" id="PF04542"/>
    </source>
</evidence>
<dbReference type="InterPro" id="IPR039425">
    <property type="entry name" value="RNA_pol_sigma-70-like"/>
</dbReference>
<keyword evidence="2 6" id="KW-0805">Transcription regulation</keyword>
<dbReference type="GO" id="GO:0016987">
    <property type="term" value="F:sigma factor activity"/>
    <property type="evidence" value="ECO:0007669"/>
    <property type="project" value="UniProtKB-KW"/>
</dbReference>
<dbReference type="RefSeq" id="WP_101330626.1">
    <property type="nucleotide sequence ID" value="NZ_PJNH01000001.1"/>
</dbReference>
<dbReference type="CDD" id="cd06171">
    <property type="entry name" value="Sigma70_r4"/>
    <property type="match status" value="1"/>
</dbReference>
<protein>
    <recommendedName>
        <fullName evidence="6">RNA polymerase sigma factor</fullName>
    </recommendedName>
</protein>
<dbReference type="InterPro" id="IPR007627">
    <property type="entry name" value="RNA_pol_sigma70_r2"/>
</dbReference>
<dbReference type="PANTHER" id="PTHR43133:SF60">
    <property type="entry name" value="RNA POLYMERASE SIGMA FACTOR SIGV"/>
    <property type="match status" value="1"/>
</dbReference>
<reference evidence="9 10" key="1">
    <citation type="submission" date="2017-06" db="EMBL/GenBank/DDBJ databases">
        <title>the draft geome sequence of Illustriluteabacillus marina B3227.</title>
        <authorList>
            <person name="He R.-H."/>
            <person name="Du Z.-J."/>
        </authorList>
    </citation>
    <scope>NUCLEOTIDE SEQUENCE [LARGE SCALE GENOMIC DNA]</scope>
    <source>
        <strain evidence="9 10">B3227</strain>
    </source>
</reference>
<dbReference type="InterPro" id="IPR013325">
    <property type="entry name" value="RNA_pol_sigma_r2"/>
</dbReference>
<keyword evidence="4 6" id="KW-0238">DNA-binding</keyword>
<dbReference type="NCBIfam" id="TIGR02937">
    <property type="entry name" value="sigma70-ECF"/>
    <property type="match status" value="1"/>
</dbReference>
<dbReference type="Gene3D" id="1.10.10.10">
    <property type="entry name" value="Winged helix-like DNA-binding domain superfamily/Winged helix DNA-binding domain"/>
    <property type="match status" value="1"/>
</dbReference>
<feature type="domain" description="RNA polymerase sigma-70 region 2" evidence="7">
    <location>
        <begin position="8"/>
        <end position="76"/>
    </location>
</feature>
<keyword evidence="10" id="KW-1185">Reference proteome</keyword>
<dbReference type="InterPro" id="IPR014284">
    <property type="entry name" value="RNA_pol_sigma-70_dom"/>
</dbReference>
<dbReference type="GO" id="GO:0006950">
    <property type="term" value="P:response to stress"/>
    <property type="evidence" value="ECO:0007669"/>
    <property type="project" value="UniProtKB-ARBA"/>
</dbReference>
<accession>A0A2I0QX09</accession>
<dbReference type="EMBL" id="PJNH01000001">
    <property type="protein sequence ID" value="PKR78882.1"/>
    <property type="molecule type" value="Genomic_DNA"/>
</dbReference>
<comment type="caution">
    <text evidence="9">The sequence shown here is derived from an EMBL/GenBank/DDBJ whole genome shotgun (WGS) entry which is preliminary data.</text>
</comment>
<evidence type="ECO:0000256" key="4">
    <source>
        <dbReference type="ARBA" id="ARBA00023125"/>
    </source>
</evidence>
<proteinExistence type="inferred from homology"/>
<dbReference type="PANTHER" id="PTHR43133">
    <property type="entry name" value="RNA POLYMERASE ECF-TYPE SIGMA FACTO"/>
    <property type="match status" value="1"/>
</dbReference>
<dbReference type="InterPro" id="IPR013249">
    <property type="entry name" value="RNA_pol_sigma70_r4_t2"/>
</dbReference>
<evidence type="ECO:0000256" key="2">
    <source>
        <dbReference type="ARBA" id="ARBA00023015"/>
    </source>
</evidence>
<evidence type="ECO:0000256" key="5">
    <source>
        <dbReference type="ARBA" id="ARBA00023163"/>
    </source>
</evidence>
<comment type="similarity">
    <text evidence="1 6">Belongs to the sigma-70 factor family. ECF subfamily.</text>
</comment>
<dbReference type="Proteomes" id="UP000243524">
    <property type="component" value="Unassembled WGS sequence"/>
</dbReference>